<dbReference type="AlphaFoldDB" id="A0AA39JGQ0"/>
<keyword evidence="2" id="KW-1185">Reference proteome</keyword>
<name>A0AA39JGQ0_ARMTA</name>
<protein>
    <recommendedName>
        <fullName evidence="3">Heterokaryon incompatibility domain-containing protein</fullName>
    </recommendedName>
</protein>
<sequence length="286" mass="32905">MLEYEEYVSTPKFNIFQYKLVEHYEKLPEVTLSAFAETGIEESSIPVLKQRSYTGKKPVISSSLADTPCIDIGVVGLLEKLNNVLGTSYTLDPIILQPLLDSYVTQGYDFGTVFGFLRPFWYDITTIDEKLRTREERGQKLREEGIDDWSFSSDGSGTRAKTPPRRIWDLYANRVLPYWVTYEKLVAMSHAWMDEVDRVDVWTPINGREWPVPMPNDADLNLIRIEMLSMRAEYVWLDVLCLRQAGGRGEHLRAEEWKVDVPTIGWVYSTSPVGCYFNGLGRPLKL</sequence>
<evidence type="ECO:0008006" key="3">
    <source>
        <dbReference type="Google" id="ProtNLM"/>
    </source>
</evidence>
<dbReference type="GeneID" id="85358237"/>
<dbReference type="Proteomes" id="UP001175211">
    <property type="component" value="Unassembled WGS sequence"/>
</dbReference>
<proteinExistence type="predicted"/>
<dbReference type="RefSeq" id="XP_060323512.1">
    <property type="nucleotide sequence ID" value="XM_060474689.1"/>
</dbReference>
<evidence type="ECO:0000313" key="1">
    <source>
        <dbReference type="EMBL" id="KAK0440188.1"/>
    </source>
</evidence>
<dbReference type="EMBL" id="JAUEPS010000078">
    <property type="protein sequence ID" value="KAK0440188.1"/>
    <property type="molecule type" value="Genomic_DNA"/>
</dbReference>
<evidence type="ECO:0000313" key="2">
    <source>
        <dbReference type="Proteomes" id="UP001175211"/>
    </source>
</evidence>
<gene>
    <name evidence="1" type="ORF">EV420DRAFT_1582073</name>
</gene>
<comment type="caution">
    <text evidence="1">The sequence shown here is derived from an EMBL/GenBank/DDBJ whole genome shotgun (WGS) entry which is preliminary data.</text>
</comment>
<reference evidence="1" key="1">
    <citation type="submission" date="2023-06" db="EMBL/GenBank/DDBJ databases">
        <authorList>
            <consortium name="Lawrence Berkeley National Laboratory"/>
            <person name="Ahrendt S."/>
            <person name="Sahu N."/>
            <person name="Indic B."/>
            <person name="Wong-Bajracharya J."/>
            <person name="Merenyi Z."/>
            <person name="Ke H.-M."/>
            <person name="Monk M."/>
            <person name="Kocsube S."/>
            <person name="Drula E."/>
            <person name="Lipzen A."/>
            <person name="Balint B."/>
            <person name="Henrissat B."/>
            <person name="Andreopoulos B."/>
            <person name="Martin F.M."/>
            <person name="Harder C.B."/>
            <person name="Rigling D."/>
            <person name="Ford K.L."/>
            <person name="Foster G.D."/>
            <person name="Pangilinan J."/>
            <person name="Papanicolaou A."/>
            <person name="Barry K."/>
            <person name="LaButti K."/>
            <person name="Viragh M."/>
            <person name="Koriabine M."/>
            <person name="Yan M."/>
            <person name="Riley R."/>
            <person name="Champramary S."/>
            <person name="Plett K.L."/>
            <person name="Tsai I.J."/>
            <person name="Slot J."/>
            <person name="Sipos G."/>
            <person name="Plett J."/>
            <person name="Nagy L.G."/>
            <person name="Grigoriev I.V."/>
        </authorList>
    </citation>
    <scope>NUCLEOTIDE SEQUENCE</scope>
    <source>
        <strain evidence="1">CCBAS 213</strain>
    </source>
</reference>
<organism evidence="1 2">
    <name type="scientific">Armillaria tabescens</name>
    <name type="common">Ringless honey mushroom</name>
    <name type="synonym">Agaricus tabescens</name>
    <dbReference type="NCBI Taxonomy" id="1929756"/>
    <lineage>
        <taxon>Eukaryota</taxon>
        <taxon>Fungi</taxon>
        <taxon>Dikarya</taxon>
        <taxon>Basidiomycota</taxon>
        <taxon>Agaricomycotina</taxon>
        <taxon>Agaricomycetes</taxon>
        <taxon>Agaricomycetidae</taxon>
        <taxon>Agaricales</taxon>
        <taxon>Marasmiineae</taxon>
        <taxon>Physalacriaceae</taxon>
        <taxon>Desarmillaria</taxon>
    </lineage>
</organism>
<accession>A0AA39JGQ0</accession>